<evidence type="ECO:0000313" key="2">
    <source>
        <dbReference type="Proteomes" id="UP000242519"/>
    </source>
</evidence>
<dbReference type="Proteomes" id="UP000242519">
    <property type="component" value="Unassembled WGS sequence"/>
</dbReference>
<reference evidence="1 2" key="1">
    <citation type="submission" date="2017-04" db="EMBL/GenBank/DDBJ databases">
        <title>Draft genome sequence of Marssonina coronaria NL1: causal agent of apple blotch.</title>
        <authorList>
            <person name="Cheng Q."/>
        </authorList>
    </citation>
    <scope>NUCLEOTIDE SEQUENCE [LARGE SCALE GENOMIC DNA]</scope>
    <source>
        <strain evidence="1 2">NL1</strain>
    </source>
</reference>
<accession>A0A218Z689</accession>
<dbReference type="SUPFAM" id="SSF54909">
    <property type="entry name" value="Dimeric alpha+beta barrel"/>
    <property type="match status" value="1"/>
</dbReference>
<evidence type="ECO:0000313" key="1">
    <source>
        <dbReference type="EMBL" id="OWP03282.1"/>
    </source>
</evidence>
<dbReference type="AlphaFoldDB" id="A0A218Z689"/>
<gene>
    <name evidence="1" type="ORF">B2J93_3014</name>
</gene>
<dbReference type="PANTHER" id="PTHR36986">
    <property type="entry name" value="UPF0643 PROTEIN PB2B2.08"/>
    <property type="match status" value="1"/>
</dbReference>
<dbReference type="PANTHER" id="PTHR36986:SF1">
    <property type="entry name" value="UPF0643 PROTEIN PB2B2.08"/>
    <property type="match status" value="1"/>
</dbReference>
<dbReference type="EMBL" id="MZNU01000177">
    <property type="protein sequence ID" value="OWP03282.1"/>
    <property type="molecule type" value="Genomic_DNA"/>
</dbReference>
<proteinExistence type="predicted"/>
<dbReference type="OrthoDB" id="2140489at2759"/>
<dbReference type="InterPro" id="IPR011008">
    <property type="entry name" value="Dimeric_a/b-barrel"/>
</dbReference>
<sequence length="224" mass="24924">MAAAMTAPLVSEDIIRISTSPRRLSGSTSQSSVAVTNTTYAAKRDLLIVSPYEEEAHQLDLSTLDTASQILAKALADLRFIRDDHRTAPYVDSFNWPEVIGSVQKFAETSGFEWKKTDFYIVVFRSRIPPTTVYSDLGALDKDAHAEATASGGFLKYKFSTPDANGRNLATCVWRNLHDAKVGSLGPLHRKAAGAARHLYTHWEIERLRLVIDDDVKSWDIVNR</sequence>
<protein>
    <submittedName>
        <fullName evidence="1">Uncharacterized protein</fullName>
    </submittedName>
</protein>
<organism evidence="1 2">
    <name type="scientific">Diplocarpon coronariae</name>
    <dbReference type="NCBI Taxonomy" id="2795749"/>
    <lineage>
        <taxon>Eukaryota</taxon>
        <taxon>Fungi</taxon>
        <taxon>Dikarya</taxon>
        <taxon>Ascomycota</taxon>
        <taxon>Pezizomycotina</taxon>
        <taxon>Leotiomycetes</taxon>
        <taxon>Helotiales</taxon>
        <taxon>Drepanopezizaceae</taxon>
        <taxon>Diplocarpon</taxon>
    </lineage>
</organism>
<dbReference type="InParanoid" id="A0A218Z689"/>
<keyword evidence="2" id="KW-1185">Reference proteome</keyword>
<name>A0A218Z689_9HELO</name>
<comment type="caution">
    <text evidence="1">The sequence shown here is derived from an EMBL/GenBank/DDBJ whole genome shotgun (WGS) entry which is preliminary data.</text>
</comment>